<dbReference type="CDD" id="cd06222">
    <property type="entry name" value="RNase_H_like"/>
    <property type="match status" value="1"/>
</dbReference>
<dbReference type="Proteomes" id="UP000554482">
    <property type="component" value="Unassembled WGS sequence"/>
</dbReference>
<dbReference type="GO" id="GO:0004523">
    <property type="term" value="F:RNA-DNA hybrid ribonuclease activity"/>
    <property type="evidence" value="ECO:0007669"/>
    <property type="project" value="InterPro"/>
</dbReference>
<dbReference type="InterPro" id="IPR002156">
    <property type="entry name" value="RNaseH_domain"/>
</dbReference>
<keyword evidence="3" id="KW-1185">Reference proteome</keyword>
<gene>
    <name evidence="2" type="ORF">FRX31_028131</name>
</gene>
<sequence length="150" mass="16394">MDADQPVTIGFIIRNCDGDFLLAGTDCCRAVSAEEAECKGLLLAVKTGICQGLHDVVFETDNKNAANYLAGIPASLSWSSVNILDEAKLLSLYFQSVCFIFCNRTGNCVAHTLATQRGASYLVPTLYHVPPVWLIDQLRRDNMFCNIANS</sequence>
<dbReference type="GO" id="GO:0003676">
    <property type="term" value="F:nucleic acid binding"/>
    <property type="evidence" value="ECO:0007669"/>
    <property type="project" value="InterPro"/>
</dbReference>
<dbReference type="InterPro" id="IPR052929">
    <property type="entry name" value="RNase_H-like_EbsB-rel"/>
</dbReference>
<dbReference type="SUPFAM" id="SSF53098">
    <property type="entry name" value="Ribonuclease H-like"/>
    <property type="match status" value="1"/>
</dbReference>
<dbReference type="PANTHER" id="PTHR47074:SF11">
    <property type="entry name" value="REVERSE TRANSCRIPTASE-LIKE PROTEIN"/>
    <property type="match status" value="1"/>
</dbReference>
<dbReference type="PANTHER" id="PTHR47074">
    <property type="entry name" value="BNAC02G40300D PROTEIN"/>
    <property type="match status" value="1"/>
</dbReference>
<proteinExistence type="predicted"/>
<reference evidence="2 3" key="1">
    <citation type="submission" date="2020-06" db="EMBL/GenBank/DDBJ databases">
        <title>Transcriptomic and genomic resources for Thalictrum thalictroides and T. hernandezii: Facilitating candidate gene discovery in an emerging model plant lineage.</title>
        <authorList>
            <person name="Arias T."/>
            <person name="Riano-Pachon D.M."/>
            <person name="Di Stilio V.S."/>
        </authorList>
    </citation>
    <scope>NUCLEOTIDE SEQUENCE [LARGE SCALE GENOMIC DNA]</scope>
    <source>
        <strain evidence="3">cv. WT478/WT964</strain>
        <tissue evidence="2">Leaves</tissue>
    </source>
</reference>
<dbReference type="EMBL" id="JABWDY010034963">
    <property type="protein sequence ID" value="KAF5182282.1"/>
    <property type="molecule type" value="Genomic_DNA"/>
</dbReference>
<evidence type="ECO:0000313" key="3">
    <source>
        <dbReference type="Proteomes" id="UP000554482"/>
    </source>
</evidence>
<protein>
    <recommendedName>
        <fullName evidence="1">RNase H type-1 domain-containing protein</fullName>
    </recommendedName>
</protein>
<dbReference type="InterPro" id="IPR012337">
    <property type="entry name" value="RNaseH-like_sf"/>
</dbReference>
<evidence type="ECO:0000313" key="2">
    <source>
        <dbReference type="EMBL" id="KAF5182282.1"/>
    </source>
</evidence>
<dbReference type="Pfam" id="PF13456">
    <property type="entry name" value="RVT_3"/>
    <property type="match status" value="1"/>
</dbReference>
<evidence type="ECO:0000259" key="1">
    <source>
        <dbReference type="Pfam" id="PF13456"/>
    </source>
</evidence>
<name>A0A7J6VD63_THATH</name>
<dbReference type="InterPro" id="IPR044730">
    <property type="entry name" value="RNase_H-like_dom_plant"/>
</dbReference>
<organism evidence="2 3">
    <name type="scientific">Thalictrum thalictroides</name>
    <name type="common">Rue-anemone</name>
    <name type="synonym">Anemone thalictroides</name>
    <dbReference type="NCBI Taxonomy" id="46969"/>
    <lineage>
        <taxon>Eukaryota</taxon>
        <taxon>Viridiplantae</taxon>
        <taxon>Streptophyta</taxon>
        <taxon>Embryophyta</taxon>
        <taxon>Tracheophyta</taxon>
        <taxon>Spermatophyta</taxon>
        <taxon>Magnoliopsida</taxon>
        <taxon>Ranunculales</taxon>
        <taxon>Ranunculaceae</taxon>
        <taxon>Thalictroideae</taxon>
        <taxon>Thalictrum</taxon>
    </lineage>
</organism>
<dbReference type="Gene3D" id="3.30.420.10">
    <property type="entry name" value="Ribonuclease H-like superfamily/Ribonuclease H"/>
    <property type="match status" value="1"/>
</dbReference>
<feature type="domain" description="RNase H type-1" evidence="1">
    <location>
        <begin position="8"/>
        <end position="115"/>
    </location>
</feature>
<dbReference type="InterPro" id="IPR036397">
    <property type="entry name" value="RNaseH_sf"/>
</dbReference>
<accession>A0A7J6VD63</accession>
<comment type="caution">
    <text evidence="2">The sequence shown here is derived from an EMBL/GenBank/DDBJ whole genome shotgun (WGS) entry which is preliminary data.</text>
</comment>
<dbReference type="AlphaFoldDB" id="A0A7J6VD63"/>